<gene>
    <name evidence="3" type="ORF">HNR30_006034</name>
</gene>
<feature type="domain" description="DUF418" evidence="2">
    <location>
        <begin position="149"/>
        <end position="270"/>
    </location>
</feature>
<dbReference type="InterPro" id="IPR052529">
    <property type="entry name" value="Bact_Transport_Assoc"/>
</dbReference>
<feature type="transmembrane region" description="Helical" evidence="1">
    <location>
        <begin position="151"/>
        <end position="171"/>
    </location>
</feature>
<evidence type="ECO:0000256" key="1">
    <source>
        <dbReference type="SAM" id="Phobius"/>
    </source>
</evidence>
<organism evidence="3 4">
    <name type="scientific">Nonomuraea soli</name>
    <dbReference type="NCBI Taxonomy" id="1032476"/>
    <lineage>
        <taxon>Bacteria</taxon>
        <taxon>Bacillati</taxon>
        <taxon>Actinomycetota</taxon>
        <taxon>Actinomycetes</taxon>
        <taxon>Streptosporangiales</taxon>
        <taxon>Streptosporangiaceae</taxon>
        <taxon>Nonomuraea</taxon>
    </lineage>
</organism>
<accession>A0A7W0CP54</accession>
<keyword evidence="4" id="KW-1185">Reference proteome</keyword>
<evidence type="ECO:0000259" key="2">
    <source>
        <dbReference type="Pfam" id="PF04235"/>
    </source>
</evidence>
<dbReference type="PANTHER" id="PTHR30590:SF3">
    <property type="entry name" value="HYPOTHETICAL MEMBRANE SPANNING PROTEIN"/>
    <property type="match status" value="1"/>
</dbReference>
<protein>
    <submittedName>
        <fullName evidence="3">Putative membrane protein YeiB</fullName>
    </submittedName>
</protein>
<feature type="transmembrane region" description="Helical" evidence="1">
    <location>
        <begin position="183"/>
        <end position="203"/>
    </location>
</feature>
<dbReference type="AlphaFoldDB" id="A0A7W0CP54"/>
<feature type="transmembrane region" description="Helical" evidence="1">
    <location>
        <begin position="42"/>
        <end position="59"/>
    </location>
</feature>
<keyword evidence="1" id="KW-0472">Membrane</keyword>
<evidence type="ECO:0000313" key="4">
    <source>
        <dbReference type="Proteomes" id="UP000530928"/>
    </source>
</evidence>
<evidence type="ECO:0000313" key="3">
    <source>
        <dbReference type="EMBL" id="MBA2894662.1"/>
    </source>
</evidence>
<keyword evidence="1" id="KW-0812">Transmembrane</keyword>
<dbReference type="RefSeq" id="WP_181613409.1">
    <property type="nucleotide sequence ID" value="NZ_BAABAM010000004.1"/>
</dbReference>
<feature type="transmembrane region" description="Helical" evidence="1">
    <location>
        <begin position="66"/>
        <end position="84"/>
    </location>
</feature>
<dbReference type="Pfam" id="PF04235">
    <property type="entry name" value="DUF418"/>
    <property type="match status" value="1"/>
</dbReference>
<feature type="transmembrane region" description="Helical" evidence="1">
    <location>
        <begin position="224"/>
        <end position="253"/>
    </location>
</feature>
<dbReference type="EMBL" id="JACDUR010000006">
    <property type="protein sequence ID" value="MBA2894662.1"/>
    <property type="molecule type" value="Genomic_DNA"/>
</dbReference>
<comment type="caution">
    <text evidence="3">The sequence shown here is derived from an EMBL/GenBank/DDBJ whole genome shotgun (WGS) entry which is preliminary data.</text>
</comment>
<reference evidence="3 4" key="1">
    <citation type="submission" date="2020-07" db="EMBL/GenBank/DDBJ databases">
        <title>Genomic Encyclopedia of Type Strains, Phase IV (KMG-IV): sequencing the most valuable type-strain genomes for metagenomic binning, comparative biology and taxonomic classification.</title>
        <authorList>
            <person name="Goeker M."/>
        </authorList>
    </citation>
    <scope>NUCLEOTIDE SEQUENCE [LARGE SCALE GENOMIC DNA]</scope>
    <source>
        <strain evidence="3 4">DSM 45533</strain>
    </source>
</reference>
<dbReference type="Proteomes" id="UP000530928">
    <property type="component" value="Unassembled WGS sequence"/>
</dbReference>
<dbReference type="PANTHER" id="PTHR30590">
    <property type="entry name" value="INNER MEMBRANE PROTEIN"/>
    <property type="match status" value="1"/>
</dbReference>
<proteinExistence type="predicted"/>
<keyword evidence="1" id="KW-1133">Transmembrane helix</keyword>
<dbReference type="InterPro" id="IPR007349">
    <property type="entry name" value="DUF418"/>
</dbReference>
<name>A0A7W0CP54_9ACTN</name>
<sequence length="290" mass="32217">MSRIRELDALRGFAVCGIMLVNTWQHSQTSDPVIETLFQGRFYPIFSALFGVSFVLILRTGSRWVLLRRLVWLLCFGLIVRMYYPGEVLTDYAVWGAVALLPASFVPGPLVALLSAAALWAGMRVGGGAALIPGLLLAGMAVMELRPSRRWLLPAFALSAVMSATFTWLWLAEPEGAPLSSWTLYSLGALTGAAAYATGFLLLPRMRIFEPMGRMALTNYVSGTVVITFVTQPVLVVAGITIVAQALISWWWLRAFRYGPLEWVWRCLTRLERVSFRRDDHRPVPDPGLP</sequence>